<evidence type="ECO:0000313" key="1">
    <source>
        <dbReference type="EMBL" id="WZW87057.1"/>
    </source>
</evidence>
<proteinExistence type="predicted"/>
<dbReference type="EMBL" id="CP150637">
    <property type="protein sequence ID" value="WZW87057.1"/>
    <property type="molecule type" value="Genomic_DNA"/>
</dbReference>
<organism evidence="1 2">
    <name type="scientific">Ignatzschineria larvae DSM 13226</name>
    <dbReference type="NCBI Taxonomy" id="1111732"/>
    <lineage>
        <taxon>Bacteria</taxon>
        <taxon>Pseudomonadati</taxon>
        <taxon>Pseudomonadota</taxon>
        <taxon>Gammaproteobacteria</taxon>
        <taxon>Cardiobacteriales</taxon>
        <taxon>Ignatzschineriaceae</taxon>
        <taxon>Ignatzschineria</taxon>
    </lineage>
</organism>
<reference evidence="1 2" key="1">
    <citation type="submission" date="2024-03" db="EMBL/GenBank/DDBJ databases">
        <title>Complete Genome Sequence and Annotation of Ignatzschineria larvae DSM 13226.</title>
        <authorList>
            <person name="Cantrell E."/>
            <person name="Burcham Z.M."/>
        </authorList>
    </citation>
    <scope>NUCLEOTIDE SEQUENCE [LARGE SCALE GENOMIC DNA]</scope>
    <source>
        <strain evidence="1 2">DSM 13226</strain>
    </source>
</reference>
<protein>
    <recommendedName>
        <fullName evidence="3">CRISPR type III-B/RAMP module-associated protein Cmr5</fullName>
    </recommendedName>
</protein>
<evidence type="ECO:0008006" key="3">
    <source>
        <dbReference type="Google" id="ProtNLM"/>
    </source>
</evidence>
<gene>
    <name evidence="1" type="ORF">WMO13_06635</name>
</gene>
<keyword evidence="2" id="KW-1185">Reference proteome</keyword>
<evidence type="ECO:0000313" key="2">
    <source>
        <dbReference type="Proteomes" id="UP001449178"/>
    </source>
</evidence>
<sequence>MSRRDYNYANYCLEQWVIWNTEHNGFPHRSPLCKLGEMAAHIAESSIPSGVEPFNRDVERANLVLAMMNDSCNKGAERSHLLKVITKNRSDNESIDDVIKKVGIKNKRDYYEALDEFTVRLETIIYNKKQG</sequence>
<dbReference type="Proteomes" id="UP001449178">
    <property type="component" value="Chromosome"/>
</dbReference>
<name>A0ABZ3BXE4_9GAMM</name>
<dbReference type="RefSeq" id="WP_026878506.1">
    <property type="nucleotide sequence ID" value="NZ_AZOD01000009.1"/>
</dbReference>
<accession>A0ABZ3BXE4</accession>